<dbReference type="Gene3D" id="3.30.460.10">
    <property type="entry name" value="Beta Polymerase, domain 2"/>
    <property type="match status" value="1"/>
</dbReference>
<accession>X1UDZ8</accession>
<organism evidence="1">
    <name type="scientific">marine sediment metagenome</name>
    <dbReference type="NCBI Taxonomy" id="412755"/>
    <lineage>
        <taxon>unclassified sequences</taxon>
        <taxon>metagenomes</taxon>
        <taxon>ecological metagenomes</taxon>
    </lineage>
</organism>
<sequence>MKNKRNISKTDKRRLGIVSYNPNWKDIYKEESEKIKNVLSDIIIDIHHIGSTAIPGIKTKPVIDILVEVKDIEGVDQYNHKMKELGYEAMGEYGIPKRRFFRKGENNRTHHIHIFQVGNEEIERHINFKEYLIAHPDKAREYSKLKEELVNKYTYDVKNYTNSKSDFIKKIDRKIKLWKNN</sequence>
<gene>
    <name evidence="1" type="ORF">S12H4_28110</name>
</gene>
<proteinExistence type="predicted"/>
<dbReference type="Pfam" id="PF04229">
    <property type="entry name" value="GrpB"/>
    <property type="match status" value="1"/>
</dbReference>
<dbReference type="InterPro" id="IPR007344">
    <property type="entry name" value="GrpB/CoaE"/>
</dbReference>
<dbReference type="AlphaFoldDB" id="X1UDZ8"/>
<dbReference type="EMBL" id="BARW01016100">
    <property type="protein sequence ID" value="GAJ01807.1"/>
    <property type="molecule type" value="Genomic_DNA"/>
</dbReference>
<dbReference type="PANTHER" id="PTHR34822:SF1">
    <property type="entry name" value="GRPB FAMILY PROTEIN"/>
    <property type="match status" value="1"/>
</dbReference>
<dbReference type="SUPFAM" id="SSF81301">
    <property type="entry name" value="Nucleotidyltransferase"/>
    <property type="match status" value="1"/>
</dbReference>
<dbReference type="InterPro" id="IPR043519">
    <property type="entry name" value="NT_sf"/>
</dbReference>
<reference evidence="1" key="1">
    <citation type="journal article" date="2014" name="Front. Microbiol.">
        <title>High frequency of phylogenetically diverse reductive dehalogenase-homologous genes in deep subseafloor sedimentary metagenomes.</title>
        <authorList>
            <person name="Kawai M."/>
            <person name="Futagami T."/>
            <person name="Toyoda A."/>
            <person name="Takaki Y."/>
            <person name="Nishi S."/>
            <person name="Hori S."/>
            <person name="Arai W."/>
            <person name="Tsubouchi T."/>
            <person name="Morono Y."/>
            <person name="Uchiyama I."/>
            <person name="Ito T."/>
            <person name="Fujiyama A."/>
            <person name="Inagaki F."/>
            <person name="Takami H."/>
        </authorList>
    </citation>
    <scope>NUCLEOTIDE SEQUENCE</scope>
    <source>
        <strain evidence="1">Expedition CK06-06</strain>
    </source>
</reference>
<comment type="caution">
    <text evidence="1">The sequence shown here is derived from an EMBL/GenBank/DDBJ whole genome shotgun (WGS) entry which is preliminary data.</text>
</comment>
<dbReference type="PANTHER" id="PTHR34822">
    <property type="entry name" value="GRPB DOMAIN PROTEIN (AFU_ORTHOLOGUE AFUA_1G01530)"/>
    <property type="match status" value="1"/>
</dbReference>
<name>X1UDZ8_9ZZZZ</name>
<evidence type="ECO:0000313" key="1">
    <source>
        <dbReference type="EMBL" id="GAJ01807.1"/>
    </source>
</evidence>
<protein>
    <recommendedName>
        <fullName evidence="2">GrpB family protein</fullName>
    </recommendedName>
</protein>
<evidence type="ECO:0008006" key="2">
    <source>
        <dbReference type="Google" id="ProtNLM"/>
    </source>
</evidence>